<proteinExistence type="predicted"/>
<dbReference type="EMBL" id="CAJVCH010547836">
    <property type="protein sequence ID" value="CAG7828522.1"/>
    <property type="molecule type" value="Genomic_DNA"/>
</dbReference>
<feature type="repeat" description="ANK" evidence="3">
    <location>
        <begin position="113"/>
        <end position="145"/>
    </location>
</feature>
<dbReference type="PROSITE" id="PS50297">
    <property type="entry name" value="ANK_REP_REGION"/>
    <property type="match status" value="5"/>
</dbReference>
<protein>
    <submittedName>
        <fullName evidence="4">Uncharacterized protein</fullName>
    </submittedName>
</protein>
<dbReference type="InterPro" id="IPR050745">
    <property type="entry name" value="Multifunctional_regulatory"/>
</dbReference>
<dbReference type="Proteomes" id="UP000708208">
    <property type="component" value="Unassembled WGS sequence"/>
</dbReference>
<comment type="caution">
    <text evidence="4">The sequence shown here is derived from an EMBL/GenBank/DDBJ whole genome shotgun (WGS) entry which is preliminary data.</text>
</comment>
<evidence type="ECO:0000256" key="2">
    <source>
        <dbReference type="ARBA" id="ARBA00023043"/>
    </source>
</evidence>
<dbReference type="InterPro" id="IPR002110">
    <property type="entry name" value="Ankyrin_rpt"/>
</dbReference>
<keyword evidence="1" id="KW-0677">Repeat</keyword>
<name>A0A8J2PGB3_9HEXA</name>
<keyword evidence="2 3" id="KW-0040">ANK repeat</keyword>
<gene>
    <name evidence="4" type="ORF">AFUS01_LOCUS38445</name>
</gene>
<dbReference type="OrthoDB" id="20872at2759"/>
<feature type="repeat" description="ANK" evidence="3">
    <location>
        <begin position="146"/>
        <end position="180"/>
    </location>
</feature>
<evidence type="ECO:0000313" key="4">
    <source>
        <dbReference type="EMBL" id="CAG7828522.1"/>
    </source>
</evidence>
<evidence type="ECO:0000313" key="5">
    <source>
        <dbReference type="Proteomes" id="UP000708208"/>
    </source>
</evidence>
<dbReference type="PANTHER" id="PTHR24189:SF50">
    <property type="entry name" value="ANKYRIN REPEAT AND SOCS BOX PROTEIN 2"/>
    <property type="match status" value="1"/>
</dbReference>
<feature type="repeat" description="ANK" evidence="3">
    <location>
        <begin position="80"/>
        <end position="112"/>
    </location>
</feature>
<sequence>MIVNRYRNMWQIPSELLVAIQNGNIDHCAALLAAGADCDQIFKINSQSHPAICVGVQRGTIKLVELLIRSGSAINRRDSDGRTPLHIATEFGYVDISKLLIQHRADINAGDNKGIAPLHIAAKRGCVQLVQSLLSHGADVNRKDNTGKSPLIYACGTPNINFDVVQLLLANGAEPDEKDDTGYTPLIYTLSSPNYTYDTVKTLVSLKARLNLCIPDGRSPIHFIIQSYNPEKWKCLNLLLKHGCDINQPNQIRQTPLHLACLLNDKESLRILIRAGANPNTSDVLGTTPMSCAAAFGKKKDLVELLLRGGCRADPEMLKIMNLSWVIPRLREPENLMEYSRRSFAKYMGGGLADWVENHRDEVPTTLIPFILLQSCEN</sequence>
<evidence type="ECO:0000256" key="1">
    <source>
        <dbReference type="ARBA" id="ARBA00022737"/>
    </source>
</evidence>
<feature type="repeat" description="ANK" evidence="3">
    <location>
        <begin position="252"/>
        <end position="284"/>
    </location>
</feature>
<reference evidence="4" key="1">
    <citation type="submission" date="2021-06" db="EMBL/GenBank/DDBJ databases">
        <authorList>
            <person name="Hodson N. C."/>
            <person name="Mongue J. A."/>
            <person name="Jaron S. K."/>
        </authorList>
    </citation>
    <scope>NUCLEOTIDE SEQUENCE</scope>
</reference>
<feature type="repeat" description="ANK" evidence="3">
    <location>
        <begin position="216"/>
        <end position="251"/>
    </location>
</feature>
<dbReference type="AlphaFoldDB" id="A0A8J2PGB3"/>
<dbReference type="Pfam" id="PF12796">
    <property type="entry name" value="Ank_2"/>
    <property type="match status" value="3"/>
</dbReference>
<accession>A0A8J2PGB3</accession>
<organism evidence="4 5">
    <name type="scientific">Allacma fusca</name>
    <dbReference type="NCBI Taxonomy" id="39272"/>
    <lineage>
        <taxon>Eukaryota</taxon>
        <taxon>Metazoa</taxon>
        <taxon>Ecdysozoa</taxon>
        <taxon>Arthropoda</taxon>
        <taxon>Hexapoda</taxon>
        <taxon>Collembola</taxon>
        <taxon>Symphypleona</taxon>
        <taxon>Sminthuridae</taxon>
        <taxon>Allacma</taxon>
    </lineage>
</organism>
<dbReference type="SMART" id="SM00248">
    <property type="entry name" value="ANK"/>
    <property type="match status" value="9"/>
</dbReference>
<dbReference type="PROSITE" id="PS50088">
    <property type="entry name" value="ANK_REPEAT"/>
    <property type="match status" value="5"/>
</dbReference>
<keyword evidence="5" id="KW-1185">Reference proteome</keyword>
<dbReference type="PANTHER" id="PTHR24189">
    <property type="entry name" value="MYOTROPHIN"/>
    <property type="match status" value="1"/>
</dbReference>
<evidence type="ECO:0000256" key="3">
    <source>
        <dbReference type="PROSITE-ProRule" id="PRU00023"/>
    </source>
</evidence>